<name>A0A6G1E9C4_9ORYZ</name>
<evidence type="ECO:0008006" key="4">
    <source>
        <dbReference type="Google" id="ProtNLM"/>
    </source>
</evidence>
<sequence>MAEDSQVTATATASNVYGSNSEKQPGLGWRERPSLRIRGVDDARAGSDYRGTAAEDGKSRRRSTDRGKKKKEDWQQHDDNDADEQGETRGRRRCRRAHQRLVKMTTPMAA</sequence>
<protein>
    <recommendedName>
        <fullName evidence="4">DUF834 domain-containing protein</fullName>
    </recommendedName>
</protein>
<dbReference type="AlphaFoldDB" id="A0A6G1E9C4"/>
<feature type="region of interest" description="Disordered" evidence="1">
    <location>
        <begin position="1"/>
        <end position="110"/>
    </location>
</feature>
<comment type="caution">
    <text evidence="2">The sequence shown here is derived from an EMBL/GenBank/DDBJ whole genome shotgun (WGS) entry which is preliminary data.</text>
</comment>
<keyword evidence="3" id="KW-1185">Reference proteome</keyword>
<feature type="compositionally biased region" description="Basic residues" evidence="1">
    <location>
        <begin position="90"/>
        <end position="101"/>
    </location>
</feature>
<evidence type="ECO:0000256" key="1">
    <source>
        <dbReference type="SAM" id="MobiDB-lite"/>
    </source>
</evidence>
<accession>A0A6G1E9C4</accession>
<evidence type="ECO:0000313" key="2">
    <source>
        <dbReference type="EMBL" id="KAF0921327.1"/>
    </source>
</evidence>
<evidence type="ECO:0000313" key="3">
    <source>
        <dbReference type="Proteomes" id="UP000479710"/>
    </source>
</evidence>
<organism evidence="2 3">
    <name type="scientific">Oryza meyeriana var. granulata</name>
    <dbReference type="NCBI Taxonomy" id="110450"/>
    <lineage>
        <taxon>Eukaryota</taxon>
        <taxon>Viridiplantae</taxon>
        <taxon>Streptophyta</taxon>
        <taxon>Embryophyta</taxon>
        <taxon>Tracheophyta</taxon>
        <taxon>Spermatophyta</taxon>
        <taxon>Magnoliopsida</taxon>
        <taxon>Liliopsida</taxon>
        <taxon>Poales</taxon>
        <taxon>Poaceae</taxon>
        <taxon>BOP clade</taxon>
        <taxon>Oryzoideae</taxon>
        <taxon>Oryzeae</taxon>
        <taxon>Oryzinae</taxon>
        <taxon>Oryza</taxon>
        <taxon>Oryza meyeriana</taxon>
    </lineage>
</organism>
<dbReference type="Proteomes" id="UP000479710">
    <property type="component" value="Unassembled WGS sequence"/>
</dbReference>
<dbReference type="EMBL" id="SPHZ02000004">
    <property type="protein sequence ID" value="KAF0921327.1"/>
    <property type="molecule type" value="Genomic_DNA"/>
</dbReference>
<feature type="compositionally biased region" description="Basic and acidic residues" evidence="1">
    <location>
        <begin position="29"/>
        <end position="79"/>
    </location>
</feature>
<feature type="compositionally biased region" description="Polar residues" evidence="1">
    <location>
        <begin position="1"/>
        <end position="23"/>
    </location>
</feature>
<proteinExistence type="predicted"/>
<gene>
    <name evidence="2" type="ORF">E2562_003127</name>
</gene>
<reference evidence="2 3" key="1">
    <citation type="submission" date="2019-11" db="EMBL/GenBank/DDBJ databases">
        <title>Whole genome sequence of Oryza granulata.</title>
        <authorList>
            <person name="Li W."/>
        </authorList>
    </citation>
    <scope>NUCLEOTIDE SEQUENCE [LARGE SCALE GENOMIC DNA]</scope>
    <source>
        <strain evidence="3">cv. Menghai</strain>
        <tissue evidence="2">Leaf</tissue>
    </source>
</reference>